<dbReference type="Gene3D" id="3.10.290.10">
    <property type="entry name" value="RNA-binding S4 domain"/>
    <property type="match status" value="1"/>
</dbReference>
<dbReference type="AlphaFoldDB" id="A0A3B0RCL3"/>
<evidence type="ECO:0000313" key="3">
    <source>
        <dbReference type="EMBL" id="VAV91044.1"/>
    </source>
</evidence>
<dbReference type="EMBL" id="UOED01000064">
    <property type="protein sequence ID" value="VAV91044.1"/>
    <property type="molecule type" value="Genomic_DNA"/>
</dbReference>
<name>A0A3B0RCL3_9ZZZZ</name>
<dbReference type="PROSITE" id="PS50889">
    <property type="entry name" value="S4"/>
    <property type="match status" value="1"/>
</dbReference>
<dbReference type="InterPro" id="IPR002942">
    <property type="entry name" value="S4_RNA-bd"/>
</dbReference>
<dbReference type="SUPFAM" id="SSF55174">
    <property type="entry name" value="Alpha-L RNA-binding motif"/>
    <property type="match status" value="1"/>
</dbReference>
<dbReference type="GO" id="GO:0003723">
    <property type="term" value="F:RNA binding"/>
    <property type="evidence" value="ECO:0007669"/>
    <property type="project" value="InterPro"/>
</dbReference>
<evidence type="ECO:0000259" key="2">
    <source>
        <dbReference type="SMART" id="SM00363"/>
    </source>
</evidence>
<proteinExistence type="predicted"/>
<dbReference type="InterPro" id="IPR036986">
    <property type="entry name" value="S4_RNA-bd_sf"/>
</dbReference>
<gene>
    <name evidence="3" type="ORF">MNBD_ALPHA02-968</name>
</gene>
<reference evidence="3" key="1">
    <citation type="submission" date="2018-06" db="EMBL/GenBank/DDBJ databases">
        <authorList>
            <person name="Zhirakovskaya E."/>
        </authorList>
    </citation>
    <scope>NUCLEOTIDE SEQUENCE</scope>
</reference>
<evidence type="ECO:0000256" key="1">
    <source>
        <dbReference type="SAM" id="MobiDB-lite"/>
    </source>
</evidence>
<feature type="domain" description="RNA-binding S4" evidence="2">
    <location>
        <begin position="9"/>
        <end position="64"/>
    </location>
</feature>
<organism evidence="3">
    <name type="scientific">hydrothermal vent metagenome</name>
    <dbReference type="NCBI Taxonomy" id="652676"/>
    <lineage>
        <taxon>unclassified sequences</taxon>
        <taxon>metagenomes</taxon>
        <taxon>ecological metagenomes</taxon>
    </lineage>
</organism>
<dbReference type="Pfam" id="PF01479">
    <property type="entry name" value="S4"/>
    <property type="match status" value="1"/>
</dbReference>
<dbReference type="CDD" id="cd00165">
    <property type="entry name" value="S4"/>
    <property type="match status" value="1"/>
</dbReference>
<feature type="region of interest" description="Disordered" evidence="1">
    <location>
        <begin position="102"/>
        <end position="131"/>
    </location>
</feature>
<keyword evidence="3" id="KW-0346">Stress response</keyword>
<sequence>MDSQKPQSQRVDIWLWHARFFKTRSLSTKVIRAGKVRLNGHKITKAKTPVVAGDVLTFPQPNIIRIAKILAFNHRRGPAPEAQTLYEDLTPPPAVIQEIKKSQVARRDRGAGRPTKAERRATDRLKNILPE</sequence>
<accession>A0A3B0RCL3</accession>
<dbReference type="SMART" id="SM00363">
    <property type="entry name" value="S4"/>
    <property type="match status" value="1"/>
</dbReference>
<protein>
    <submittedName>
        <fullName evidence="3">Ribosome-associated heat shock protein implicated in the recycling of the 50S subunit (S4 paralog)</fullName>
    </submittedName>
</protein>